<sequence>MQQPRPRVQRLLADVLAKLRATLPPTTLGSVFCLFRGGRSVGREMEMELERRKNLNLKPTPNRTNTHMHSPAAQQYSSGCHKLSLALPHLPAHT</sequence>
<organism evidence="3">
    <name type="scientific">Drosophila persimilis</name>
    <name type="common">Fruit fly</name>
    <dbReference type="NCBI Taxonomy" id="7234"/>
    <lineage>
        <taxon>Eukaryota</taxon>
        <taxon>Metazoa</taxon>
        <taxon>Ecdysozoa</taxon>
        <taxon>Arthropoda</taxon>
        <taxon>Hexapoda</taxon>
        <taxon>Insecta</taxon>
        <taxon>Pterygota</taxon>
        <taxon>Neoptera</taxon>
        <taxon>Endopterygota</taxon>
        <taxon>Diptera</taxon>
        <taxon>Brachycera</taxon>
        <taxon>Muscomorpha</taxon>
        <taxon>Ephydroidea</taxon>
        <taxon>Drosophilidae</taxon>
        <taxon>Drosophila</taxon>
        <taxon>Sophophora</taxon>
    </lineage>
</organism>
<dbReference type="AlphaFoldDB" id="B4GUV8"/>
<evidence type="ECO:0000313" key="2">
    <source>
        <dbReference type="EMBL" id="EDW26495.1"/>
    </source>
</evidence>
<evidence type="ECO:0000256" key="1">
    <source>
        <dbReference type="SAM" id="MobiDB-lite"/>
    </source>
</evidence>
<dbReference type="EMBL" id="CH479192">
    <property type="protein sequence ID" value="EDW26495.1"/>
    <property type="molecule type" value="Genomic_DNA"/>
</dbReference>
<gene>
    <name evidence="2" type="primary">Dper\GL13043</name>
    <name evidence="2" type="ORF">Dper_GL13043</name>
</gene>
<protein>
    <submittedName>
        <fullName evidence="2">GL13043</fullName>
    </submittedName>
</protein>
<keyword evidence="3" id="KW-1185">Reference proteome</keyword>
<reference evidence="2 3" key="1">
    <citation type="journal article" date="2007" name="Nature">
        <title>Evolution of genes and genomes on the Drosophila phylogeny.</title>
        <authorList>
            <consortium name="Drosophila 12 Genomes Consortium"/>
            <person name="Clark A.G."/>
            <person name="Eisen M.B."/>
            <person name="Smith D.R."/>
            <person name="Bergman C.M."/>
            <person name="Oliver B."/>
            <person name="Markow T.A."/>
            <person name="Kaufman T.C."/>
            <person name="Kellis M."/>
            <person name="Gelbart W."/>
            <person name="Iyer V.N."/>
            <person name="Pollard D.A."/>
            <person name="Sackton T.B."/>
            <person name="Larracuente A.M."/>
            <person name="Singh N.D."/>
            <person name="Abad J.P."/>
            <person name="Abt D.N."/>
            <person name="Adryan B."/>
            <person name="Aguade M."/>
            <person name="Akashi H."/>
            <person name="Anderson W.W."/>
            <person name="Aquadro C.F."/>
            <person name="Ardell D.H."/>
            <person name="Arguello R."/>
            <person name="Artieri C.G."/>
            <person name="Barbash D.A."/>
            <person name="Barker D."/>
            <person name="Barsanti P."/>
            <person name="Batterham P."/>
            <person name="Batzoglou S."/>
            <person name="Begun D."/>
            <person name="Bhutkar A."/>
            <person name="Blanco E."/>
            <person name="Bosak S.A."/>
            <person name="Bradley R.K."/>
            <person name="Brand A.D."/>
            <person name="Brent M.R."/>
            <person name="Brooks A.N."/>
            <person name="Brown R.H."/>
            <person name="Butlin R.K."/>
            <person name="Caggese C."/>
            <person name="Calvi B.R."/>
            <person name="Bernardo de Carvalho A."/>
            <person name="Caspi A."/>
            <person name="Castrezana S."/>
            <person name="Celniker S.E."/>
            <person name="Chang J.L."/>
            <person name="Chapple C."/>
            <person name="Chatterji S."/>
            <person name="Chinwalla A."/>
            <person name="Civetta A."/>
            <person name="Clifton S.W."/>
            <person name="Comeron J.M."/>
            <person name="Costello J.C."/>
            <person name="Coyne J.A."/>
            <person name="Daub J."/>
            <person name="David R.G."/>
            <person name="Delcher A.L."/>
            <person name="Delehaunty K."/>
            <person name="Do C.B."/>
            <person name="Ebling H."/>
            <person name="Edwards K."/>
            <person name="Eickbush T."/>
            <person name="Evans J.D."/>
            <person name="Filipski A."/>
            <person name="Findeiss S."/>
            <person name="Freyhult E."/>
            <person name="Fulton L."/>
            <person name="Fulton R."/>
            <person name="Garcia A.C."/>
            <person name="Gardiner A."/>
            <person name="Garfield D.A."/>
            <person name="Garvin B.E."/>
            <person name="Gibson G."/>
            <person name="Gilbert D."/>
            <person name="Gnerre S."/>
            <person name="Godfrey J."/>
            <person name="Good R."/>
            <person name="Gotea V."/>
            <person name="Gravely B."/>
            <person name="Greenberg A.J."/>
            <person name="Griffiths-Jones S."/>
            <person name="Gross S."/>
            <person name="Guigo R."/>
            <person name="Gustafson E.A."/>
            <person name="Haerty W."/>
            <person name="Hahn M.W."/>
            <person name="Halligan D.L."/>
            <person name="Halpern A.L."/>
            <person name="Halter G.M."/>
            <person name="Han M.V."/>
            <person name="Heger A."/>
            <person name="Hillier L."/>
            <person name="Hinrichs A.S."/>
            <person name="Holmes I."/>
            <person name="Hoskins R.A."/>
            <person name="Hubisz M.J."/>
            <person name="Hultmark D."/>
            <person name="Huntley M.A."/>
            <person name="Jaffe D.B."/>
            <person name="Jagadeeshan S."/>
            <person name="Jeck W.R."/>
            <person name="Johnson J."/>
            <person name="Jones C.D."/>
            <person name="Jordan W.C."/>
            <person name="Karpen G.H."/>
            <person name="Kataoka E."/>
            <person name="Keightley P.D."/>
            <person name="Kheradpour P."/>
            <person name="Kirkness E.F."/>
            <person name="Koerich L.B."/>
            <person name="Kristiansen K."/>
            <person name="Kudrna D."/>
            <person name="Kulathinal R.J."/>
            <person name="Kumar S."/>
            <person name="Kwok R."/>
            <person name="Lander E."/>
            <person name="Langley C.H."/>
            <person name="Lapoint R."/>
            <person name="Lazzaro B.P."/>
            <person name="Lee S.J."/>
            <person name="Levesque L."/>
            <person name="Li R."/>
            <person name="Lin C.F."/>
            <person name="Lin M.F."/>
            <person name="Lindblad-Toh K."/>
            <person name="Llopart A."/>
            <person name="Long M."/>
            <person name="Low L."/>
            <person name="Lozovsky E."/>
            <person name="Lu J."/>
            <person name="Luo M."/>
            <person name="Machado C.A."/>
            <person name="Makalowski W."/>
            <person name="Marzo M."/>
            <person name="Matsuda M."/>
            <person name="Matzkin L."/>
            <person name="McAllister B."/>
            <person name="McBride C.S."/>
            <person name="McKernan B."/>
            <person name="McKernan K."/>
            <person name="Mendez-Lago M."/>
            <person name="Minx P."/>
            <person name="Mollenhauer M.U."/>
            <person name="Montooth K."/>
            <person name="Mount S.M."/>
            <person name="Mu X."/>
            <person name="Myers E."/>
            <person name="Negre B."/>
            <person name="Newfeld S."/>
            <person name="Nielsen R."/>
            <person name="Noor M.A."/>
            <person name="O'Grady P."/>
            <person name="Pachter L."/>
            <person name="Papaceit M."/>
            <person name="Parisi M.J."/>
            <person name="Parisi M."/>
            <person name="Parts L."/>
            <person name="Pedersen J.S."/>
            <person name="Pesole G."/>
            <person name="Phillippy A.M."/>
            <person name="Ponting C.P."/>
            <person name="Pop M."/>
            <person name="Porcelli D."/>
            <person name="Powell J.R."/>
            <person name="Prohaska S."/>
            <person name="Pruitt K."/>
            <person name="Puig M."/>
            <person name="Quesneville H."/>
            <person name="Ram K.R."/>
            <person name="Rand D."/>
            <person name="Rasmussen M.D."/>
            <person name="Reed L.K."/>
            <person name="Reenan R."/>
            <person name="Reily A."/>
            <person name="Remington K.A."/>
            <person name="Rieger T.T."/>
            <person name="Ritchie M.G."/>
            <person name="Robin C."/>
            <person name="Rogers Y.H."/>
            <person name="Rohde C."/>
            <person name="Rozas J."/>
            <person name="Rubenfield M.J."/>
            <person name="Ruiz A."/>
            <person name="Russo S."/>
            <person name="Salzberg S.L."/>
            <person name="Sanchez-Gracia A."/>
            <person name="Saranga D.J."/>
            <person name="Sato H."/>
            <person name="Schaeffer S.W."/>
            <person name="Schatz M.C."/>
            <person name="Schlenke T."/>
            <person name="Schwartz R."/>
            <person name="Segarra C."/>
            <person name="Singh R.S."/>
            <person name="Sirot L."/>
            <person name="Sirota M."/>
            <person name="Sisneros N.B."/>
            <person name="Smith C.D."/>
            <person name="Smith T.F."/>
            <person name="Spieth J."/>
            <person name="Stage D.E."/>
            <person name="Stark A."/>
            <person name="Stephan W."/>
            <person name="Strausberg R.L."/>
            <person name="Strempel S."/>
            <person name="Sturgill D."/>
            <person name="Sutton G."/>
            <person name="Sutton G.G."/>
            <person name="Tao W."/>
            <person name="Teichmann S."/>
            <person name="Tobari Y.N."/>
            <person name="Tomimura Y."/>
            <person name="Tsolas J.M."/>
            <person name="Valente V.L."/>
            <person name="Venter E."/>
            <person name="Venter J.C."/>
            <person name="Vicario S."/>
            <person name="Vieira F.G."/>
            <person name="Vilella A.J."/>
            <person name="Villasante A."/>
            <person name="Walenz B."/>
            <person name="Wang J."/>
            <person name="Wasserman M."/>
            <person name="Watts T."/>
            <person name="Wilson D."/>
            <person name="Wilson R.K."/>
            <person name="Wing R.A."/>
            <person name="Wolfner M.F."/>
            <person name="Wong A."/>
            <person name="Wong G.K."/>
            <person name="Wu C.I."/>
            <person name="Wu G."/>
            <person name="Yamamoto D."/>
            <person name="Yang H.P."/>
            <person name="Yang S.P."/>
            <person name="Yorke J.A."/>
            <person name="Yoshida K."/>
            <person name="Zdobnov E."/>
            <person name="Zhang P."/>
            <person name="Zhang Y."/>
            <person name="Zimin A.V."/>
            <person name="Baldwin J."/>
            <person name="Abdouelleil A."/>
            <person name="Abdulkadir J."/>
            <person name="Abebe A."/>
            <person name="Abera B."/>
            <person name="Abreu J."/>
            <person name="Acer S.C."/>
            <person name="Aftuck L."/>
            <person name="Alexander A."/>
            <person name="An P."/>
            <person name="Anderson E."/>
            <person name="Anderson S."/>
            <person name="Arachi H."/>
            <person name="Azer M."/>
            <person name="Bachantsang P."/>
            <person name="Barry A."/>
            <person name="Bayul T."/>
            <person name="Berlin A."/>
            <person name="Bessette D."/>
            <person name="Bloom T."/>
            <person name="Blye J."/>
            <person name="Boguslavskiy L."/>
            <person name="Bonnet C."/>
            <person name="Boukhgalter B."/>
            <person name="Bourzgui I."/>
            <person name="Brown A."/>
            <person name="Cahill P."/>
            <person name="Channer S."/>
            <person name="Cheshatsang Y."/>
            <person name="Chuda L."/>
            <person name="Citroen M."/>
            <person name="Collymore A."/>
            <person name="Cooke P."/>
            <person name="Costello M."/>
            <person name="D'Aco K."/>
            <person name="Daza R."/>
            <person name="De Haan G."/>
            <person name="DeGray S."/>
            <person name="DeMaso C."/>
            <person name="Dhargay N."/>
            <person name="Dooley K."/>
            <person name="Dooley E."/>
            <person name="Doricent M."/>
            <person name="Dorje P."/>
            <person name="Dorjee K."/>
            <person name="Dupes A."/>
            <person name="Elong R."/>
            <person name="Falk J."/>
            <person name="Farina A."/>
            <person name="Faro S."/>
            <person name="Ferguson D."/>
            <person name="Fisher S."/>
            <person name="Foley C.D."/>
            <person name="Franke A."/>
            <person name="Friedrich D."/>
            <person name="Gadbois L."/>
            <person name="Gearin G."/>
            <person name="Gearin C.R."/>
            <person name="Giannoukos G."/>
            <person name="Goode T."/>
            <person name="Graham J."/>
            <person name="Grandbois E."/>
            <person name="Grewal S."/>
            <person name="Gyaltsen K."/>
            <person name="Hafez N."/>
            <person name="Hagos B."/>
            <person name="Hall J."/>
            <person name="Henson C."/>
            <person name="Hollinger A."/>
            <person name="Honan T."/>
            <person name="Huard M.D."/>
            <person name="Hughes L."/>
            <person name="Hurhula B."/>
            <person name="Husby M.E."/>
            <person name="Kamat A."/>
            <person name="Kanga B."/>
            <person name="Kashin S."/>
            <person name="Khazanovich D."/>
            <person name="Kisner P."/>
            <person name="Lance K."/>
            <person name="Lara M."/>
            <person name="Lee W."/>
            <person name="Lennon N."/>
            <person name="Letendre F."/>
            <person name="LeVine R."/>
            <person name="Lipovsky A."/>
            <person name="Liu X."/>
            <person name="Liu J."/>
            <person name="Liu S."/>
            <person name="Lokyitsang T."/>
            <person name="Lokyitsang Y."/>
            <person name="Lubonja R."/>
            <person name="Lui A."/>
            <person name="MacDonald P."/>
            <person name="Magnisalis V."/>
            <person name="Maru K."/>
            <person name="Matthews C."/>
            <person name="McCusker W."/>
            <person name="McDonough S."/>
            <person name="Mehta T."/>
            <person name="Meldrim J."/>
            <person name="Meneus L."/>
            <person name="Mihai O."/>
            <person name="Mihalev A."/>
            <person name="Mihova T."/>
            <person name="Mittelman R."/>
            <person name="Mlenga V."/>
            <person name="Montmayeur A."/>
            <person name="Mulrain L."/>
            <person name="Navidi A."/>
            <person name="Naylor J."/>
            <person name="Negash T."/>
            <person name="Nguyen T."/>
            <person name="Nguyen N."/>
            <person name="Nicol R."/>
            <person name="Norbu C."/>
            <person name="Norbu N."/>
            <person name="Novod N."/>
            <person name="O'Neill B."/>
            <person name="Osman S."/>
            <person name="Markiewicz E."/>
            <person name="Oyono O.L."/>
            <person name="Patti C."/>
            <person name="Phunkhang P."/>
            <person name="Pierre F."/>
            <person name="Priest M."/>
            <person name="Raghuraman S."/>
            <person name="Rege F."/>
            <person name="Reyes R."/>
            <person name="Rise C."/>
            <person name="Rogov P."/>
            <person name="Ross K."/>
            <person name="Ryan E."/>
            <person name="Settipalli S."/>
            <person name="Shea T."/>
            <person name="Sherpa N."/>
            <person name="Shi L."/>
            <person name="Shih D."/>
            <person name="Sparrow T."/>
            <person name="Spaulding J."/>
            <person name="Stalker J."/>
            <person name="Stange-Thomann N."/>
            <person name="Stavropoulos S."/>
            <person name="Stone C."/>
            <person name="Strader C."/>
            <person name="Tesfaye S."/>
            <person name="Thomson T."/>
            <person name="Thoulutsang Y."/>
            <person name="Thoulutsang D."/>
            <person name="Topham K."/>
            <person name="Topping I."/>
            <person name="Tsamla T."/>
            <person name="Vassiliev H."/>
            <person name="Vo A."/>
            <person name="Wangchuk T."/>
            <person name="Wangdi T."/>
            <person name="Weiand M."/>
            <person name="Wilkinson J."/>
            <person name="Wilson A."/>
            <person name="Yadav S."/>
            <person name="Young G."/>
            <person name="Yu Q."/>
            <person name="Zembek L."/>
            <person name="Zhong D."/>
            <person name="Zimmer A."/>
            <person name="Zwirko Z."/>
            <person name="Jaffe D.B."/>
            <person name="Alvarez P."/>
            <person name="Brockman W."/>
            <person name="Butler J."/>
            <person name="Chin C."/>
            <person name="Gnerre S."/>
            <person name="Grabherr M."/>
            <person name="Kleber M."/>
            <person name="Mauceli E."/>
            <person name="MacCallum I."/>
        </authorList>
    </citation>
    <scope>NUCLEOTIDE SEQUENCE [LARGE SCALE GENOMIC DNA]</scope>
    <source>
        <strain evidence="3">MSH-3 / Tucson 14011-0111.49</strain>
    </source>
</reference>
<feature type="region of interest" description="Disordered" evidence="1">
    <location>
        <begin position="56"/>
        <end position="75"/>
    </location>
</feature>
<proteinExistence type="predicted"/>
<evidence type="ECO:0000313" key="3">
    <source>
        <dbReference type="Proteomes" id="UP000008744"/>
    </source>
</evidence>
<feature type="compositionally biased region" description="Polar residues" evidence="1">
    <location>
        <begin position="57"/>
        <end position="75"/>
    </location>
</feature>
<name>B4GUV8_DROPE</name>
<accession>B4GUV8</accession>
<dbReference type="Proteomes" id="UP000008744">
    <property type="component" value="Unassembled WGS sequence"/>
</dbReference>
<dbReference type="HOGENOM" id="CLU_2388533_0_0_1"/>